<feature type="region of interest" description="Disordered" evidence="5">
    <location>
        <begin position="1"/>
        <end position="26"/>
    </location>
</feature>
<evidence type="ECO:0000256" key="3">
    <source>
        <dbReference type="ARBA" id="ARBA00022989"/>
    </source>
</evidence>
<accession>A0A0D1WUI2</accession>
<keyword evidence="2 6" id="KW-0812">Transmembrane</keyword>
<dbReference type="Pfam" id="PF01284">
    <property type="entry name" value="MARVEL"/>
    <property type="match status" value="1"/>
</dbReference>
<feature type="region of interest" description="Disordered" evidence="5">
    <location>
        <begin position="221"/>
        <end position="245"/>
    </location>
</feature>
<keyword evidence="3 6" id="KW-1133">Transmembrane helix</keyword>
<feature type="transmembrane region" description="Helical" evidence="6">
    <location>
        <begin position="73"/>
        <end position="92"/>
    </location>
</feature>
<reference evidence="8 9" key="1">
    <citation type="submission" date="2015-01" db="EMBL/GenBank/DDBJ databases">
        <title>The Genome Sequence of Exophiala sideris CBS121828.</title>
        <authorList>
            <consortium name="The Broad Institute Genomics Platform"/>
            <person name="Cuomo C."/>
            <person name="de Hoog S."/>
            <person name="Gorbushina A."/>
            <person name="Stielow B."/>
            <person name="Teixiera M."/>
            <person name="Abouelleil A."/>
            <person name="Chapman S.B."/>
            <person name="Priest M."/>
            <person name="Young S.K."/>
            <person name="Wortman J."/>
            <person name="Nusbaum C."/>
            <person name="Birren B."/>
        </authorList>
    </citation>
    <scope>NUCLEOTIDE SEQUENCE [LARGE SCALE GENOMIC DNA]</scope>
    <source>
        <strain evidence="8 9">CBS 121828</strain>
    </source>
</reference>
<organism evidence="8 9">
    <name type="scientific">Exophiala sideris</name>
    <dbReference type="NCBI Taxonomy" id="1016849"/>
    <lineage>
        <taxon>Eukaryota</taxon>
        <taxon>Fungi</taxon>
        <taxon>Dikarya</taxon>
        <taxon>Ascomycota</taxon>
        <taxon>Pezizomycotina</taxon>
        <taxon>Eurotiomycetes</taxon>
        <taxon>Chaetothyriomycetidae</taxon>
        <taxon>Chaetothyriales</taxon>
        <taxon>Herpotrichiellaceae</taxon>
        <taxon>Exophiala</taxon>
    </lineage>
</organism>
<dbReference type="STRING" id="1016849.A0A0D1WUI2"/>
<evidence type="ECO:0000256" key="5">
    <source>
        <dbReference type="SAM" id="MobiDB-lite"/>
    </source>
</evidence>
<evidence type="ECO:0000313" key="9">
    <source>
        <dbReference type="Proteomes" id="UP000053599"/>
    </source>
</evidence>
<feature type="compositionally biased region" description="Basic and acidic residues" evidence="5">
    <location>
        <begin position="1"/>
        <end position="11"/>
    </location>
</feature>
<dbReference type="PANTHER" id="PTHR37451">
    <property type="entry name" value="MARVEL DOMAIN"/>
    <property type="match status" value="1"/>
</dbReference>
<keyword evidence="4 6" id="KW-0472">Membrane</keyword>
<proteinExistence type="predicted"/>
<feature type="domain" description="MARVEL" evidence="7">
    <location>
        <begin position="47"/>
        <end position="150"/>
    </location>
</feature>
<evidence type="ECO:0000313" key="8">
    <source>
        <dbReference type="EMBL" id="KIV78841.1"/>
    </source>
</evidence>
<evidence type="ECO:0000256" key="4">
    <source>
        <dbReference type="ARBA" id="ARBA00023136"/>
    </source>
</evidence>
<gene>
    <name evidence="8" type="ORF">PV11_06450</name>
</gene>
<name>A0A0D1WUI2_9EURO</name>
<feature type="transmembrane region" description="Helical" evidence="6">
    <location>
        <begin position="173"/>
        <end position="197"/>
    </location>
</feature>
<feature type="compositionally biased region" description="Low complexity" evidence="5">
    <location>
        <begin position="15"/>
        <end position="26"/>
    </location>
</feature>
<evidence type="ECO:0000256" key="1">
    <source>
        <dbReference type="ARBA" id="ARBA00004141"/>
    </source>
</evidence>
<dbReference type="InterPro" id="IPR008253">
    <property type="entry name" value="Marvel"/>
</dbReference>
<evidence type="ECO:0000256" key="2">
    <source>
        <dbReference type="ARBA" id="ARBA00022692"/>
    </source>
</evidence>
<evidence type="ECO:0000256" key="6">
    <source>
        <dbReference type="SAM" id="Phobius"/>
    </source>
</evidence>
<comment type="subcellular location">
    <subcellularLocation>
        <location evidence="1">Membrane</location>
        <topology evidence="1">Multi-pass membrane protein</topology>
    </subcellularLocation>
</comment>
<dbReference type="Proteomes" id="UP000053599">
    <property type="component" value="Unassembled WGS sequence"/>
</dbReference>
<dbReference type="OrthoDB" id="5325022at2759"/>
<protein>
    <recommendedName>
        <fullName evidence="7">MARVEL domain-containing protein</fullName>
    </recommendedName>
</protein>
<feature type="transmembrane region" description="Helical" evidence="6">
    <location>
        <begin position="104"/>
        <end position="127"/>
    </location>
</feature>
<dbReference type="AlphaFoldDB" id="A0A0D1WUI2"/>
<dbReference type="EMBL" id="KN846953">
    <property type="protein sequence ID" value="KIV78841.1"/>
    <property type="molecule type" value="Genomic_DNA"/>
</dbReference>
<feature type="transmembrane region" description="Helical" evidence="6">
    <location>
        <begin position="47"/>
        <end position="67"/>
    </location>
</feature>
<sequence length="245" mass="26904">MVDQHPEEEQPRPISRFSTSSSLRMSSSVDNNSQVVPMPRWSSVVGCARVLLAILVLGLTTAVTVIWGGYDEFIFALFTSSASLLVFIYYFLALSRSPALYNRWAVLGLEIFGVVFWLVSFLLLAHWTSVYNSYWLDENDTYGWWDASSAPNEIGFKKRGVFKRSSNRYHTGIALAGTAAGLGGVEFVLYTLTLIVFGASLHNQRVQTTIVETVAAPDAVPASEAETVGAEENSEAKTQAGVMEV</sequence>
<dbReference type="PANTHER" id="PTHR37451:SF4">
    <property type="entry name" value="MARVEL DOMAIN-CONTAINING PROTEIN"/>
    <property type="match status" value="1"/>
</dbReference>
<evidence type="ECO:0000259" key="7">
    <source>
        <dbReference type="Pfam" id="PF01284"/>
    </source>
</evidence>
<dbReference type="GO" id="GO:0016020">
    <property type="term" value="C:membrane"/>
    <property type="evidence" value="ECO:0007669"/>
    <property type="project" value="UniProtKB-SubCell"/>
</dbReference>
<dbReference type="HOGENOM" id="CLU_1234867_0_0_1"/>